<accession>A0A3E1EYP0</accession>
<reference evidence="2 3" key="1">
    <citation type="submission" date="2018-08" db="EMBL/GenBank/DDBJ databases">
        <title>The draft genome squence of Brumimicrobium sp. N62.</title>
        <authorList>
            <person name="Du Z.-J."/>
            <person name="Luo H.-R."/>
        </authorList>
    </citation>
    <scope>NUCLEOTIDE SEQUENCE [LARGE SCALE GENOMIC DNA]</scope>
    <source>
        <strain evidence="2 3">N62</strain>
    </source>
</reference>
<feature type="signal peptide" evidence="1">
    <location>
        <begin position="1"/>
        <end position="23"/>
    </location>
</feature>
<feature type="chain" id="PRO_5017736141" description="DUF5723 domain-containing protein" evidence="1">
    <location>
        <begin position="24"/>
        <end position="408"/>
    </location>
</feature>
<evidence type="ECO:0000313" key="3">
    <source>
        <dbReference type="Proteomes" id="UP000257127"/>
    </source>
</evidence>
<protein>
    <recommendedName>
        <fullName evidence="4">DUF5723 domain-containing protein</fullName>
    </recommendedName>
</protein>
<proteinExistence type="predicted"/>
<gene>
    <name evidence="2" type="ORF">DXU93_06715</name>
</gene>
<comment type="caution">
    <text evidence="2">The sequence shown here is derived from an EMBL/GenBank/DDBJ whole genome shotgun (WGS) entry which is preliminary data.</text>
</comment>
<dbReference type="RefSeq" id="WP_116880509.1">
    <property type="nucleotide sequence ID" value="NZ_QURB01000003.1"/>
</dbReference>
<dbReference type="AlphaFoldDB" id="A0A3E1EYP0"/>
<keyword evidence="1" id="KW-0732">Signal</keyword>
<dbReference type="OrthoDB" id="916566at2"/>
<dbReference type="EMBL" id="QURB01000003">
    <property type="protein sequence ID" value="RFC54675.1"/>
    <property type="molecule type" value="Genomic_DNA"/>
</dbReference>
<organism evidence="2 3">
    <name type="scientific">Brumimicrobium aurantiacum</name>
    <dbReference type="NCBI Taxonomy" id="1737063"/>
    <lineage>
        <taxon>Bacteria</taxon>
        <taxon>Pseudomonadati</taxon>
        <taxon>Bacteroidota</taxon>
        <taxon>Flavobacteriia</taxon>
        <taxon>Flavobacteriales</taxon>
        <taxon>Crocinitomicaceae</taxon>
        <taxon>Brumimicrobium</taxon>
    </lineage>
</organism>
<sequence>MILDKIKLSFLCSLLTLNGYLSAQELLPELYDSTVFEQQLIINGSVLQHASNLQNELSRKFLFGGEVSDELSQESYDQHLNSNRVGVGARFRIEYRGSRQIFKSRPNLSWMADISSNYHGYAEYSDDIFGLALLGNKSFLNETVGFNNNELKYVQFYSLGGGIHNRKNKNFVSLNVILPMSFTQLVVDRGAISFFNDGAEVGLNLRAEMLEGNANSDIKGIGGAVNFDYHIPFGNENEFNGVMKISARNLGLYHLNDAQKQKVTNEISYSGFQLDNFFGDSISTTLKDTLGITESKSSSTHFLPGFIQVGKVATHHSKDKLQSTFGVRLYTNRVYRPMVFAGVHYQAMKKISFGSQLTYGGYGNFRLGLYANYQSESIVFGIGTEDILGAFLNSQYGHSGLIRLAWKL</sequence>
<evidence type="ECO:0000256" key="1">
    <source>
        <dbReference type="SAM" id="SignalP"/>
    </source>
</evidence>
<keyword evidence="3" id="KW-1185">Reference proteome</keyword>
<dbReference type="Proteomes" id="UP000257127">
    <property type="component" value="Unassembled WGS sequence"/>
</dbReference>
<evidence type="ECO:0000313" key="2">
    <source>
        <dbReference type="EMBL" id="RFC54675.1"/>
    </source>
</evidence>
<name>A0A3E1EYP0_9FLAO</name>
<evidence type="ECO:0008006" key="4">
    <source>
        <dbReference type="Google" id="ProtNLM"/>
    </source>
</evidence>